<organism evidence="1 2">
    <name type="scientific">Pseudovirgaria hyperparasitica</name>
    <dbReference type="NCBI Taxonomy" id="470096"/>
    <lineage>
        <taxon>Eukaryota</taxon>
        <taxon>Fungi</taxon>
        <taxon>Dikarya</taxon>
        <taxon>Ascomycota</taxon>
        <taxon>Pezizomycotina</taxon>
        <taxon>Dothideomycetes</taxon>
        <taxon>Dothideomycetes incertae sedis</taxon>
        <taxon>Acrospermales</taxon>
        <taxon>Acrospermaceae</taxon>
        <taxon>Pseudovirgaria</taxon>
    </lineage>
</organism>
<dbReference type="Proteomes" id="UP000799437">
    <property type="component" value="Unassembled WGS sequence"/>
</dbReference>
<name>A0A6A6W9K0_9PEZI</name>
<proteinExistence type="predicted"/>
<dbReference type="GeneID" id="54481656"/>
<accession>A0A6A6W9K0</accession>
<evidence type="ECO:0000313" key="1">
    <source>
        <dbReference type="EMBL" id="KAF2759532.1"/>
    </source>
</evidence>
<keyword evidence="2" id="KW-1185">Reference proteome</keyword>
<sequence>MSERWEGYVHGHAVVFARICYQGVGGLLSTGGLNFTYHPDCLQEHFNPDGPCNAGLPSPRFQLFTQSACGSDPTTFPILIPESRFTTVLDHEYGLRHVLELAWKKDCGGIGNPHLGDSFGTKYGTRFEIGGDSCVAAYKILHSSTNGGHGGTLSRGCIEYSYHPECTTNPDPRWSCRPSTYNITLTRQDARNLTRSACQQRAQVPKEERLIRPGGADEVLQSRAWRLQMDYVNHPDLSYTQQSSWLPGCTLNNSDFDPGSPDCEGIWTALWDRCNNSSYSRQGKASYIQGCMRFEQDIIDPWVSESRTLSAAFLFRD</sequence>
<dbReference type="EMBL" id="ML996569">
    <property type="protein sequence ID" value="KAF2759532.1"/>
    <property type="molecule type" value="Genomic_DNA"/>
</dbReference>
<gene>
    <name evidence="1" type="ORF">EJ05DRAFT_301411</name>
</gene>
<protein>
    <submittedName>
        <fullName evidence="1">Uncharacterized protein</fullName>
    </submittedName>
</protein>
<evidence type="ECO:0000313" key="2">
    <source>
        <dbReference type="Proteomes" id="UP000799437"/>
    </source>
</evidence>
<dbReference type="AlphaFoldDB" id="A0A6A6W9K0"/>
<dbReference type="RefSeq" id="XP_033601983.1">
    <property type="nucleotide sequence ID" value="XM_033740602.1"/>
</dbReference>
<reference evidence="1" key="1">
    <citation type="journal article" date="2020" name="Stud. Mycol.">
        <title>101 Dothideomycetes genomes: a test case for predicting lifestyles and emergence of pathogens.</title>
        <authorList>
            <person name="Haridas S."/>
            <person name="Albert R."/>
            <person name="Binder M."/>
            <person name="Bloem J."/>
            <person name="Labutti K."/>
            <person name="Salamov A."/>
            <person name="Andreopoulos B."/>
            <person name="Baker S."/>
            <person name="Barry K."/>
            <person name="Bills G."/>
            <person name="Bluhm B."/>
            <person name="Cannon C."/>
            <person name="Castanera R."/>
            <person name="Culley D."/>
            <person name="Daum C."/>
            <person name="Ezra D."/>
            <person name="Gonzalez J."/>
            <person name="Henrissat B."/>
            <person name="Kuo A."/>
            <person name="Liang C."/>
            <person name="Lipzen A."/>
            <person name="Lutzoni F."/>
            <person name="Magnuson J."/>
            <person name="Mondo S."/>
            <person name="Nolan M."/>
            <person name="Ohm R."/>
            <person name="Pangilinan J."/>
            <person name="Park H.-J."/>
            <person name="Ramirez L."/>
            <person name="Alfaro M."/>
            <person name="Sun H."/>
            <person name="Tritt A."/>
            <person name="Yoshinaga Y."/>
            <person name="Zwiers L.-H."/>
            <person name="Turgeon B."/>
            <person name="Goodwin S."/>
            <person name="Spatafora J."/>
            <person name="Crous P."/>
            <person name="Grigoriev I."/>
        </authorList>
    </citation>
    <scope>NUCLEOTIDE SEQUENCE</scope>
    <source>
        <strain evidence="1">CBS 121739</strain>
    </source>
</reference>